<dbReference type="AlphaFoldDB" id="K0R985"/>
<gene>
    <name evidence="1" type="ORF">THAOC_30939</name>
</gene>
<accession>K0R985</accession>
<evidence type="ECO:0000313" key="2">
    <source>
        <dbReference type="Proteomes" id="UP000266841"/>
    </source>
</evidence>
<evidence type="ECO:0000313" key="1">
    <source>
        <dbReference type="EMBL" id="EJK50123.1"/>
    </source>
</evidence>
<proteinExistence type="predicted"/>
<organism evidence="1 2">
    <name type="scientific">Thalassiosira oceanica</name>
    <name type="common">Marine diatom</name>
    <dbReference type="NCBI Taxonomy" id="159749"/>
    <lineage>
        <taxon>Eukaryota</taxon>
        <taxon>Sar</taxon>
        <taxon>Stramenopiles</taxon>
        <taxon>Ochrophyta</taxon>
        <taxon>Bacillariophyta</taxon>
        <taxon>Coscinodiscophyceae</taxon>
        <taxon>Thalassiosirophycidae</taxon>
        <taxon>Thalassiosirales</taxon>
        <taxon>Thalassiosiraceae</taxon>
        <taxon>Thalassiosira</taxon>
    </lineage>
</organism>
<protein>
    <submittedName>
        <fullName evidence="1">Uncharacterized protein</fullName>
    </submittedName>
</protein>
<dbReference type="EMBL" id="AGNL01044173">
    <property type="protein sequence ID" value="EJK50123.1"/>
    <property type="molecule type" value="Genomic_DNA"/>
</dbReference>
<name>K0R985_THAOC</name>
<dbReference type="Proteomes" id="UP000266841">
    <property type="component" value="Unassembled WGS sequence"/>
</dbReference>
<reference evidence="1 2" key="1">
    <citation type="journal article" date="2012" name="Genome Biol.">
        <title>Genome and low-iron response of an oceanic diatom adapted to chronic iron limitation.</title>
        <authorList>
            <person name="Lommer M."/>
            <person name="Specht M."/>
            <person name="Roy A.S."/>
            <person name="Kraemer L."/>
            <person name="Andreson R."/>
            <person name="Gutowska M.A."/>
            <person name="Wolf J."/>
            <person name="Bergner S.V."/>
            <person name="Schilhabel M.B."/>
            <person name="Klostermeier U.C."/>
            <person name="Beiko R.G."/>
            <person name="Rosenstiel P."/>
            <person name="Hippler M."/>
            <person name="Laroche J."/>
        </authorList>
    </citation>
    <scope>NUCLEOTIDE SEQUENCE [LARGE SCALE GENOMIC DNA]</scope>
    <source>
        <strain evidence="1 2">CCMP1005</strain>
    </source>
</reference>
<comment type="caution">
    <text evidence="1">The sequence shown here is derived from an EMBL/GenBank/DDBJ whole genome shotgun (WGS) entry which is preliminary data.</text>
</comment>
<sequence length="108" mass="11818">MMVTATKKAISVLASSTSNPGSTLKKKQICSSSFYHFSRDGCGTRMANLIVHQHSSISISMSQNCLPNFCLQGRRMSIHWWHAATGPTGYGTMLYPNSTLASSRTAWT</sequence>
<keyword evidence="2" id="KW-1185">Reference proteome</keyword>